<feature type="chain" id="PRO_5025422646" evidence="2">
    <location>
        <begin position="20"/>
        <end position="56"/>
    </location>
</feature>
<accession>A0A6B3RSV3</accession>
<protein>
    <submittedName>
        <fullName evidence="3">Uncharacterized protein</fullName>
    </submittedName>
</protein>
<name>A0A6B3RSV3_9RHOB</name>
<keyword evidence="4" id="KW-1185">Reference proteome</keyword>
<comment type="caution">
    <text evidence="3">The sequence shown here is derived from an EMBL/GenBank/DDBJ whole genome shotgun (WGS) entry which is preliminary data.</text>
</comment>
<dbReference type="EMBL" id="JAAIKE010000002">
    <property type="protein sequence ID" value="NEX46122.1"/>
    <property type="molecule type" value="Genomic_DNA"/>
</dbReference>
<keyword evidence="2" id="KW-0732">Signal</keyword>
<organism evidence="3 4">
    <name type="scientific">Pseudotabrizicola algicola</name>
    <dbReference type="NCBI Taxonomy" id="2709381"/>
    <lineage>
        <taxon>Bacteria</taxon>
        <taxon>Pseudomonadati</taxon>
        <taxon>Pseudomonadota</taxon>
        <taxon>Alphaproteobacteria</taxon>
        <taxon>Rhodobacterales</taxon>
        <taxon>Paracoccaceae</taxon>
        <taxon>Pseudotabrizicola</taxon>
    </lineage>
</organism>
<dbReference type="RefSeq" id="WP_164610527.1">
    <property type="nucleotide sequence ID" value="NZ_JAAIKE010000002.1"/>
</dbReference>
<evidence type="ECO:0000256" key="2">
    <source>
        <dbReference type="SAM" id="SignalP"/>
    </source>
</evidence>
<reference evidence="3 4" key="1">
    <citation type="submission" date="2020-02" db="EMBL/GenBank/DDBJ databases">
        <title>Rhodobacter algicola sp. nov., isolated from microalga culture.</title>
        <authorList>
            <person name="Park C.-Y."/>
        </authorList>
    </citation>
    <scope>NUCLEOTIDE SEQUENCE [LARGE SCALE GENOMIC DNA]</scope>
    <source>
        <strain evidence="3 4">ETT8</strain>
    </source>
</reference>
<evidence type="ECO:0000313" key="4">
    <source>
        <dbReference type="Proteomes" id="UP000481421"/>
    </source>
</evidence>
<dbReference type="AlphaFoldDB" id="A0A6B3RSV3"/>
<evidence type="ECO:0000313" key="3">
    <source>
        <dbReference type="EMBL" id="NEX46122.1"/>
    </source>
</evidence>
<dbReference type="Proteomes" id="UP000481421">
    <property type="component" value="Unassembled WGS sequence"/>
</dbReference>
<proteinExistence type="predicted"/>
<feature type="region of interest" description="Disordered" evidence="1">
    <location>
        <begin position="35"/>
        <end position="56"/>
    </location>
</feature>
<feature type="signal peptide" evidence="2">
    <location>
        <begin position="1"/>
        <end position="19"/>
    </location>
</feature>
<evidence type="ECO:0000256" key="1">
    <source>
        <dbReference type="SAM" id="MobiDB-lite"/>
    </source>
</evidence>
<gene>
    <name evidence="3" type="ORF">G3572_07895</name>
</gene>
<sequence length="56" mass="5666">MRVLVLAIAVALTAVPAMAGGFSVNLPHLVWPQGDQTSTSTKGCEDAPGTVSAPCK</sequence>